<keyword evidence="6" id="KW-0378">Hydrolase</keyword>
<evidence type="ECO:0000256" key="4">
    <source>
        <dbReference type="ARBA" id="ARBA00022741"/>
    </source>
</evidence>
<dbReference type="GO" id="GO:0004386">
    <property type="term" value="F:helicase activity"/>
    <property type="evidence" value="ECO:0007669"/>
    <property type="project" value="UniProtKB-KW"/>
</dbReference>
<dbReference type="SUPFAM" id="SSF52540">
    <property type="entry name" value="P-loop containing nucleoside triphosphate hydrolases"/>
    <property type="match status" value="2"/>
</dbReference>
<keyword evidence="7" id="KW-0347">Helicase</keyword>
<dbReference type="InterPro" id="IPR014001">
    <property type="entry name" value="Helicase_ATP-bd"/>
</dbReference>
<evidence type="ECO:0000256" key="2">
    <source>
        <dbReference type="ARBA" id="ARBA00008438"/>
    </source>
</evidence>
<evidence type="ECO:0000256" key="9">
    <source>
        <dbReference type="ARBA" id="ARBA00022840"/>
    </source>
</evidence>
<dbReference type="CDD" id="cd18793">
    <property type="entry name" value="SF2_C_SNF"/>
    <property type="match status" value="1"/>
</dbReference>
<dbReference type="Gene3D" id="3.40.50.10810">
    <property type="entry name" value="Tandem AAA-ATPase domain"/>
    <property type="match status" value="3"/>
</dbReference>
<evidence type="ECO:0000256" key="14">
    <source>
        <dbReference type="ARBA" id="ARBA00023163"/>
    </source>
</evidence>
<evidence type="ECO:0000259" key="20">
    <source>
        <dbReference type="PROSITE" id="PS51194"/>
    </source>
</evidence>
<dbReference type="PANTHER" id="PTHR45626:SF16">
    <property type="entry name" value="ATP-DEPENDENT HELICASE ULS1"/>
    <property type="match status" value="1"/>
</dbReference>
<dbReference type="FunFam" id="3.40.50.10810:FF:000071">
    <property type="entry name" value="SNF2 domain-containing protein / helicase domain-containing protein / zinc finger protein-like protein"/>
    <property type="match status" value="1"/>
</dbReference>
<organism evidence="21 22">
    <name type="scientific">Linum tenue</name>
    <dbReference type="NCBI Taxonomy" id="586396"/>
    <lineage>
        <taxon>Eukaryota</taxon>
        <taxon>Viridiplantae</taxon>
        <taxon>Streptophyta</taxon>
        <taxon>Embryophyta</taxon>
        <taxon>Tracheophyta</taxon>
        <taxon>Spermatophyta</taxon>
        <taxon>Magnoliopsida</taxon>
        <taxon>eudicotyledons</taxon>
        <taxon>Gunneridae</taxon>
        <taxon>Pentapetalae</taxon>
        <taxon>rosids</taxon>
        <taxon>fabids</taxon>
        <taxon>Malpighiales</taxon>
        <taxon>Linaceae</taxon>
        <taxon>Linum</taxon>
    </lineage>
</organism>
<dbReference type="PROSITE" id="PS50089">
    <property type="entry name" value="ZF_RING_2"/>
    <property type="match status" value="1"/>
</dbReference>
<reference evidence="21" key="1">
    <citation type="submission" date="2022-08" db="EMBL/GenBank/DDBJ databases">
        <authorList>
            <person name="Gutierrez-Valencia J."/>
        </authorList>
    </citation>
    <scope>NUCLEOTIDE SEQUENCE</scope>
</reference>
<evidence type="ECO:0000313" key="21">
    <source>
        <dbReference type="EMBL" id="CAI0407371.1"/>
    </source>
</evidence>
<keyword evidence="3" id="KW-0479">Metal-binding</keyword>
<keyword evidence="11" id="KW-0805">Transcription regulation</keyword>
<evidence type="ECO:0008006" key="23">
    <source>
        <dbReference type="Google" id="ProtNLM"/>
    </source>
</evidence>
<evidence type="ECO:0000256" key="3">
    <source>
        <dbReference type="ARBA" id="ARBA00022723"/>
    </source>
</evidence>
<dbReference type="Gene3D" id="3.30.40.10">
    <property type="entry name" value="Zinc/RING finger domain, C3HC4 (zinc finger)"/>
    <property type="match status" value="1"/>
</dbReference>
<dbReference type="CDD" id="cd18008">
    <property type="entry name" value="DEXDc_SHPRH-like"/>
    <property type="match status" value="1"/>
</dbReference>
<dbReference type="FunFam" id="3.40.50.10810:FF:000068">
    <property type="entry name" value="SNF2 domain-containing protein / helicase domain-containing protein / zinc finger protein-like protein"/>
    <property type="match status" value="1"/>
</dbReference>
<dbReference type="Gene3D" id="3.40.50.300">
    <property type="entry name" value="P-loop containing nucleotide triphosphate hydrolases"/>
    <property type="match status" value="1"/>
</dbReference>
<feature type="domain" description="Helicase C-terminal" evidence="20">
    <location>
        <begin position="1131"/>
        <end position="1295"/>
    </location>
</feature>
<keyword evidence="12" id="KW-0238">DNA-binding</keyword>
<feature type="domain" description="RING-type" evidence="18">
    <location>
        <begin position="1008"/>
        <end position="1044"/>
    </location>
</feature>
<evidence type="ECO:0000256" key="16">
    <source>
        <dbReference type="PROSITE-ProRule" id="PRU00175"/>
    </source>
</evidence>
<keyword evidence="14" id="KW-0804">Transcription</keyword>
<dbReference type="InterPro" id="IPR013083">
    <property type="entry name" value="Znf_RING/FYVE/PHD"/>
</dbReference>
<dbReference type="InterPro" id="IPR027417">
    <property type="entry name" value="P-loop_NTPase"/>
</dbReference>
<dbReference type="InterPro" id="IPR017907">
    <property type="entry name" value="Znf_RING_CS"/>
</dbReference>
<dbReference type="InterPro" id="IPR049730">
    <property type="entry name" value="SNF2/RAD54-like_C"/>
</dbReference>
<evidence type="ECO:0000256" key="13">
    <source>
        <dbReference type="ARBA" id="ARBA00023158"/>
    </source>
</evidence>
<evidence type="ECO:0000259" key="18">
    <source>
        <dbReference type="PROSITE" id="PS50089"/>
    </source>
</evidence>
<name>A0AAV0JC65_9ROSI</name>
<dbReference type="Proteomes" id="UP001154282">
    <property type="component" value="Unassembled WGS sequence"/>
</dbReference>
<evidence type="ECO:0000256" key="15">
    <source>
        <dbReference type="ARBA" id="ARBA00023242"/>
    </source>
</evidence>
<comment type="subcellular location">
    <subcellularLocation>
        <location evidence="1">Nucleus</location>
    </subcellularLocation>
</comment>
<sequence>MMADGNSGREQAGDAVAVFDLSEEDVSLDLDMIFDILEESDPPAPQYQQEGAQNFLINGEQVGSVPDSGNQMNFHLQTSADISSTTYETESQSRHVEGDTNSSENFDYWIDSSNNGFVNDGSVMENSWEVSGSENGTEQFTNMALGDTTVHLQGAIPSTSSFSLNSDLSSDFDEFYPSSGYFPQHGLSGEFNSDKVPGSEALMIDTMSEIIIPPTEGFELSGVLDNELMMIGGMSEMSMPPTESFGSSGLMCLDPEGHGFNQESHTDLKFGSYVYDGGQNETSIRPCSSNALGHRGKPPVFVHPKHSTSSAAPAMLRRYGTIKAENDRSYLKVEPRSSEVHVVSYPSKNRDMNIKSRDQHFARVRRYGTPIYQQHCLKDEAISQSKNRDMSIKSRDQHFARVRRYGTPIYLQHGLKDEAISQRSFPNAFSRVSPESTHSNSSGSQSIVDDDSDLCILEDISQPPRSSHSQPYKKPIDSFQPVSHSDSYHYNGAGVRPRVCDERVLFRVALQDLNQPKSEVIPPDGFMAVPLMRHQRIALSWMVHKETSGIHCSGGILADDQGLGKTISTIALILKERAPCHGADVAVVKKEKFETLNLDDDEDGIIEVKGIEKGSSDCEGIKKEDSDCGAGTKKEGSDSGAGIKKESSDCGVMSYQNASKSINLLGQSKGRPAAGTLIVCPTSVLRQWAEELHKKVTTKANLSVLVYHGSNRTKDPHELSKFDVVLTTYSIVSMEVPKQPFADGDDEEKARAEGDDPPLGSSGKKRKYPLTSGKKGSKKKESDSALFETLARPLAKVAWFRVVLDEAQSIKNHRTQVARACWGLRAKRRWCLSGTPLQNAIDDLYSYFRFLRYDPFTVFTEFCNRIKLPIQRSPAKGYRKLQAILKTIMLRRTKATLLDGEPIITLPPKFIELKRVEFTDEERCFYSRLENDSRDQFKEYAAAGTVRQNYVNILLMLLRLRQACDHPLLVRGYESAALERSTIEMAKKLHHEKRMSLLHFLEASLAICGLCNDPPEDAVVSICGHVFCNQCICEHLNGDDNHCPTPHCKVPLNVSSVFSQAILHRSLADQSSEAVFLPSPDAVFLPPTDAVDEVSSRAEAGGPYDSSKIRAALAVLQSISRPQQSASEKLSEQDSANNLKGSGTGEKAIVFSQWTRMLDLLEACLKSSSIQYRRLDGTMSVVARDKAVKDFNTLPEVSVIIMSLKAASLGLNMVAACHVMLLDLWWNPTTEDQAIDRAHRIGQTRPVKVLRLTVKDTVEDRILALQQKKRTMVASAFGEDRNGGRQTRLTEEDLRYLFMG</sequence>
<dbReference type="GO" id="GO:0008094">
    <property type="term" value="F:ATP-dependent activity, acting on DNA"/>
    <property type="evidence" value="ECO:0007669"/>
    <property type="project" value="TreeGrafter"/>
</dbReference>
<feature type="region of interest" description="Disordered" evidence="17">
    <location>
        <begin position="622"/>
        <end position="643"/>
    </location>
</feature>
<dbReference type="GO" id="GO:0006281">
    <property type="term" value="P:DNA repair"/>
    <property type="evidence" value="ECO:0007669"/>
    <property type="project" value="TreeGrafter"/>
</dbReference>
<dbReference type="GO" id="GO:0008270">
    <property type="term" value="F:zinc ion binding"/>
    <property type="evidence" value="ECO:0007669"/>
    <property type="project" value="UniProtKB-KW"/>
</dbReference>
<dbReference type="InterPro" id="IPR000330">
    <property type="entry name" value="SNF2_N"/>
</dbReference>
<proteinExistence type="inferred from homology"/>
<feature type="domain" description="Helicase ATP-binding" evidence="19">
    <location>
        <begin position="675"/>
        <end position="854"/>
    </location>
</feature>
<evidence type="ECO:0000256" key="17">
    <source>
        <dbReference type="SAM" id="MobiDB-lite"/>
    </source>
</evidence>
<evidence type="ECO:0000256" key="1">
    <source>
        <dbReference type="ARBA" id="ARBA00004123"/>
    </source>
</evidence>
<dbReference type="GO" id="GO:0016787">
    <property type="term" value="F:hydrolase activity"/>
    <property type="evidence" value="ECO:0007669"/>
    <property type="project" value="UniProtKB-KW"/>
</dbReference>
<dbReference type="SUPFAM" id="SSF57850">
    <property type="entry name" value="RING/U-box"/>
    <property type="match status" value="1"/>
</dbReference>
<dbReference type="InterPro" id="IPR001841">
    <property type="entry name" value="Znf_RING"/>
</dbReference>
<evidence type="ECO:0000256" key="7">
    <source>
        <dbReference type="ARBA" id="ARBA00022806"/>
    </source>
</evidence>
<dbReference type="EMBL" id="CAMGYJ010000004">
    <property type="protein sequence ID" value="CAI0407371.1"/>
    <property type="molecule type" value="Genomic_DNA"/>
</dbReference>
<accession>A0AAV0JC65</accession>
<keyword evidence="5 16" id="KW-0863">Zinc-finger</keyword>
<comment type="caution">
    <text evidence="21">The sequence shown here is derived from an EMBL/GenBank/DDBJ whole genome shotgun (WGS) entry which is preliminary data.</text>
</comment>
<evidence type="ECO:0000256" key="8">
    <source>
        <dbReference type="ARBA" id="ARBA00022833"/>
    </source>
</evidence>
<evidence type="ECO:0000256" key="10">
    <source>
        <dbReference type="ARBA" id="ARBA00022853"/>
    </source>
</evidence>
<dbReference type="PROSITE" id="PS51192">
    <property type="entry name" value="HELICASE_ATP_BIND_1"/>
    <property type="match status" value="1"/>
</dbReference>
<dbReference type="Pfam" id="PF00271">
    <property type="entry name" value="Helicase_C"/>
    <property type="match status" value="1"/>
</dbReference>
<dbReference type="GO" id="GO:0080188">
    <property type="term" value="P:gene silencing by siRNA-directed DNA methylation"/>
    <property type="evidence" value="ECO:0007669"/>
    <property type="project" value="UniProtKB-ARBA"/>
</dbReference>
<comment type="similarity">
    <text evidence="2">Belongs to the SNF2/RAD54 helicase family. RAD16 subfamily.</text>
</comment>
<keyword evidence="13" id="KW-0943">RNA-mediated gene silencing</keyword>
<keyword evidence="22" id="KW-1185">Reference proteome</keyword>
<dbReference type="GO" id="GO:0003677">
    <property type="term" value="F:DNA binding"/>
    <property type="evidence" value="ECO:0007669"/>
    <property type="project" value="UniProtKB-KW"/>
</dbReference>
<dbReference type="PROSITE" id="PS00518">
    <property type="entry name" value="ZF_RING_1"/>
    <property type="match status" value="1"/>
</dbReference>
<dbReference type="Pfam" id="PF00176">
    <property type="entry name" value="SNF2-rel_dom"/>
    <property type="match status" value="1"/>
</dbReference>
<dbReference type="SMART" id="SM00490">
    <property type="entry name" value="HELICc"/>
    <property type="match status" value="1"/>
</dbReference>
<dbReference type="SMART" id="SM00487">
    <property type="entry name" value="DEXDc"/>
    <property type="match status" value="1"/>
</dbReference>
<dbReference type="InterPro" id="IPR038718">
    <property type="entry name" value="SNF2-like_sf"/>
</dbReference>
<dbReference type="PROSITE" id="PS51194">
    <property type="entry name" value="HELICASE_CTER"/>
    <property type="match status" value="1"/>
</dbReference>
<evidence type="ECO:0000256" key="11">
    <source>
        <dbReference type="ARBA" id="ARBA00023015"/>
    </source>
</evidence>
<dbReference type="InterPro" id="IPR050628">
    <property type="entry name" value="SNF2_RAD54_helicase_TF"/>
</dbReference>
<evidence type="ECO:0000256" key="12">
    <source>
        <dbReference type="ARBA" id="ARBA00023125"/>
    </source>
</evidence>
<evidence type="ECO:0000256" key="6">
    <source>
        <dbReference type="ARBA" id="ARBA00022801"/>
    </source>
</evidence>
<evidence type="ECO:0000313" key="22">
    <source>
        <dbReference type="Proteomes" id="UP001154282"/>
    </source>
</evidence>
<evidence type="ECO:0000259" key="19">
    <source>
        <dbReference type="PROSITE" id="PS51192"/>
    </source>
</evidence>
<evidence type="ECO:0000256" key="5">
    <source>
        <dbReference type="ARBA" id="ARBA00022771"/>
    </source>
</evidence>
<feature type="region of interest" description="Disordered" evidence="17">
    <location>
        <begin position="737"/>
        <end position="779"/>
    </location>
</feature>
<dbReference type="GO" id="GO:0005524">
    <property type="term" value="F:ATP binding"/>
    <property type="evidence" value="ECO:0007669"/>
    <property type="project" value="UniProtKB-KW"/>
</dbReference>
<protein>
    <recommendedName>
        <fullName evidence="23">Helicase-like transcription factor CHR28</fullName>
    </recommendedName>
</protein>
<dbReference type="InterPro" id="IPR001650">
    <property type="entry name" value="Helicase_C-like"/>
</dbReference>
<keyword evidence="15" id="KW-0539">Nucleus</keyword>
<dbReference type="GO" id="GO:0005634">
    <property type="term" value="C:nucleus"/>
    <property type="evidence" value="ECO:0007669"/>
    <property type="project" value="UniProtKB-SubCell"/>
</dbReference>
<dbReference type="PANTHER" id="PTHR45626">
    <property type="entry name" value="TRANSCRIPTION TERMINATION FACTOR 2-RELATED"/>
    <property type="match status" value="1"/>
</dbReference>
<keyword evidence="4" id="KW-0547">Nucleotide-binding</keyword>
<keyword evidence="10" id="KW-0156">Chromatin regulator</keyword>
<keyword evidence="8" id="KW-0862">Zinc</keyword>
<keyword evidence="9" id="KW-0067">ATP-binding</keyword>
<gene>
    <name evidence="21" type="ORF">LITE_LOCUS13539</name>
</gene>